<evidence type="ECO:0000313" key="2">
    <source>
        <dbReference type="Proteomes" id="UP000634667"/>
    </source>
</evidence>
<proteinExistence type="predicted"/>
<accession>A0ABQ2WIE5</accession>
<comment type="caution">
    <text evidence="1">The sequence shown here is derived from an EMBL/GenBank/DDBJ whole genome shotgun (WGS) entry which is preliminary data.</text>
</comment>
<dbReference type="EMBL" id="BMYR01000004">
    <property type="protein sequence ID" value="GGW56830.1"/>
    <property type="molecule type" value="Genomic_DNA"/>
</dbReference>
<dbReference type="Proteomes" id="UP000634667">
    <property type="component" value="Unassembled WGS sequence"/>
</dbReference>
<name>A0ABQ2WIE5_9ALTE</name>
<reference evidence="2" key="1">
    <citation type="journal article" date="2019" name="Int. J. Syst. Evol. Microbiol.">
        <title>The Global Catalogue of Microorganisms (GCM) 10K type strain sequencing project: providing services to taxonomists for standard genome sequencing and annotation.</title>
        <authorList>
            <consortium name="The Broad Institute Genomics Platform"/>
            <consortium name="The Broad Institute Genome Sequencing Center for Infectious Disease"/>
            <person name="Wu L."/>
            <person name="Ma J."/>
        </authorList>
    </citation>
    <scope>NUCLEOTIDE SEQUENCE [LARGE SCALE GENOMIC DNA]</scope>
    <source>
        <strain evidence="2">KCTC 23723</strain>
    </source>
</reference>
<sequence length="92" mass="11159">MNHNKLPTIPPELTVELRNVHRIMQVVDILAEHPELTVITQGKIWRYADMLRISMRYAYLANKHGFNVEPFRRWYNREADTFMRYGIQWQND</sequence>
<evidence type="ECO:0000313" key="1">
    <source>
        <dbReference type="EMBL" id="GGW56830.1"/>
    </source>
</evidence>
<keyword evidence="2" id="KW-1185">Reference proteome</keyword>
<dbReference type="RefSeq" id="WP_189481325.1">
    <property type="nucleotide sequence ID" value="NZ_BMYR01000004.1"/>
</dbReference>
<gene>
    <name evidence="1" type="ORF">GCM10008111_10980</name>
</gene>
<protein>
    <submittedName>
        <fullName evidence="1">Uncharacterized protein</fullName>
    </submittedName>
</protein>
<organism evidence="1 2">
    <name type="scientific">Alishewanella tabrizica</name>
    <dbReference type="NCBI Taxonomy" id="671278"/>
    <lineage>
        <taxon>Bacteria</taxon>
        <taxon>Pseudomonadati</taxon>
        <taxon>Pseudomonadota</taxon>
        <taxon>Gammaproteobacteria</taxon>
        <taxon>Alteromonadales</taxon>
        <taxon>Alteromonadaceae</taxon>
        <taxon>Alishewanella</taxon>
    </lineage>
</organism>